<organism evidence="1 2">
    <name type="scientific">Oleoguttula mirabilis</name>
    <dbReference type="NCBI Taxonomy" id="1507867"/>
    <lineage>
        <taxon>Eukaryota</taxon>
        <taxon>Fungi</taxon>
        <taxon>Dikarya</taxon>
        <taxon>Ascomycota</taxon>
        <taxon>Pezizomycotina</taxon>
        <taxon>Dothideomycetes</taxon>
        <taxon>Dothideomycetidae</taxon>
        <taxon>Mycosphaerellales</taxon>
        <taxon>Teratosphaeriaceae</taxon>
        <taxon>Oleoguttula</taxon>
    </lineage>
</organism>
<protein>
    <submittedName>
        <fullName evidence="1">Uncharacterized protein</fullName>
    </submittedName>
</protein>
<dbReference type="AlphaFoldDB" id="A0AAV9JW31"/>
<gene>
    <name evidence="1" type="ORF">LTR36_005240</name>
</gene>
<dbReference type="Proteomes" id="UP001324427">
    <property type="component" value="Unassembled WGS sequence"/>
</dbReference>
<comment type="caution">
    <text evidence="1">The sequence shown here is derived from an EMBL/GenBank/DDBJ whole genome shotgun (WGS) entry which is preliminary data.</text>
</comment>
<evidence type="ECO:0000313" key="2">
    <source>
        <dbReference type="Proteomes" id="UP001324427"/>
    </source>
</evidence>
<accession>A0AAV9JW31</accession>
<dbReference type="EMBL" id="JAVFHQ010000003">
    <property type="protein sequence ID" value="KAK4549939.1"/>
    <property type="molecule type" value="Genomic_DNA"/>
</dbReference>
<proteinExistence type="predicted"/>
<reference evidence="1 2" key="1">
    <citation type="submission" date="2021-11" db="EMBL/GenBank/DDBJ databases">
        <title>Black yeast isolated from Biological Soil Crust.</title>
        <authorList>
            <person name="Kurbessoian T."/>
        </authorList>
    </citation>
    <scope>NUCLEOTIDE SEQUENCE [LARGE SCALE GENOMIC DNA]</scope>
    <source>
        <strain evidence="1 2">CCFEE 5522</strain>
    </source>
</reference>
<name>A0AAV9JW31_9PEZI</name>
<keyword evidence="2" id="KW-1185">Reference proteome</keyword>
<sequence>MELTLETKFSMMELVDSAQSTGSSGAIGNAQETQVHELAEADLSAAFTLLQLRRKSNATLRRLHHPHAYRTTLANIPIHPRFFNKLSRSRAAYILQGHDGGAVRRKAATYAAYLASWGPHYFTGMPLGAYEDATVLLKMPGLKKKQTVFGAAVGRPIITNDKLLADFFIFEDTTMDPKKMDNKPNIMLMNIEAPRSKITTVTKPLKLTTTTAPDAAKPAISSSMQAVLDKWKSGCVGSTLSAPIDLTEGTKKRKRVVVPDDDDDEDDEIVVATPAKIVETMKKRKLARAPAPEEVEETMGSDETLARQLQYEMNFGARNRVRHLRRGEVLREL</sequence>
<evidence type="ECO:0000313" key="1">
    <source>
        <dbReference type="EMBL" id="KAK4549939.1"/>
    </source>
</evidence>